<dbReference type="AlphaFoldDB" id="A0A177ED25"/>
<dbReference type="InterPro" id="IPR036128">
    <property type="entry name" value="Plus3-like_sf"/>
</dbReference>
<name>A0A177ED25_9MICR</name>
<keyword evidence="4" id="KW-1185">Reference proteome</keyword>
<accession>A0A177ED25</accession>
<dbReference type="Proteomes" id="UP000185944">
    <property type="component" value="Unassembled WGS sequence"/>
</dbReference>
<feature type="region of interest" description="Disordered" evidence="1">
    <location>
        <begin position="54"/>
        <end position="78"/>
    </location>
</feature>
<feature type="domain" description="Plus3" evidence="2">
    <location>
        <begin position="88"/>
        <end position="190"/>
    </location>
</feature>
<evidence type="ECO:0000259" key="2">
    <source>
        <dbReference type="SMART" id="SM00719"/>
    </source>
</evidence>
<sequence>MARKHSGKSYNDEEDLYLGAEDKKQLESLPEIERERILYERYSDRLRKAERKELEQRAGKFGEESESDSFSRERESRDKAIPRITTAKSSYDVFKNIVLKRDTLLKIVYKRMIDKLVGYYIKIRLPSGYSIYKILSIYEGKTYEVGGGVTNRWMSVGRKKDRKEVNIQSISNLLVTEEEYNEYTRDNTVVGDKDTIKLWKKLSREIEEDPTEEELNYILSQRRRFLRYGKVTTRRRLELKALLSKAREENDLGQVKEIEKELKEIGEWEGSACK</sequence>
<dbReference type="Gene3D" id="3.90.70.200">
    <property type="entry name" value="Plus-3 domain"/>
    <property type="match status" value="1"/>
</dbReference>
<gene>
    <name evidence="3" type="ORF">NEDG_00564</name>
</gene>
<dbReference type="EMBL" id="LTDL01000040">
    <property type="protein sequence ID" value="OAG29431.1"/>
    <property type="molecule type" value="Genomic_DNA"/>
</dbReference>
<evidence type="ECO:0000256" key="1">
    <source>
        <dbReference type="SAM" id="MobiDB-lite"/>
    </source>
</evidence>
<dbReference type="InterPro" id="IPR004343">
    <property type="entry name" value="Plus-3_dom"/>
</dbReference>
<dbReference type="VEuPathDB" id="MicrosporidiaDB:NEDG_00564"/>
<dbReference type="STRING" id="1805483.A0A177ED25"/>
<proteinExistence type="predicted"/>
<dbReference type="SUPFAM" id="SSF159042">
    <property type="entry name" value="Plus3-like"/>
    <property type="match status" value="1"/>
</dbReference>
<organism evidence="3 4">
    <name type="scientific">Nematocida displodere</name>
    <dbReference type="NCBI Taxonomy" id="1805483"/>
    <lineage>
        <taxon>Eukaryota</taxon>
        <taxon>Fungi</taxon>
        <taxon>Fungi incertae sedis</taxon>
        <taxon>Microsporidia</taxon>
        <taxon>Nematocida</taxon>
    </lineage>
</organism>
<reference evidence="3 4" key="1">
    <citation type="submission" date="2016-02" db="EMBL/GenBank/DDBJ databases">
        <title>Discovery of a natural microsporidian pathogen with a broad tissue tropism in Caenorhabditis elegans.</title>
        <authorList>
            <person name="Luallen R.J."/>
            <person name="Reinke A.W."/>
            <person name="Tong L."/>
            <person name="Botts M.R."/>
            <person name="Felix M.-A."/>
            <person name="Troemel E.R."/>
        </authorList>
    </citation>
    <scope>NUCLEOTIDE SEQUENCE [LARGE SCALE GENOMIC DNA]</scope>
    <source>
        <strain evidence="3 4">JUm2807</strain>
    </source>
</reference>
<dbReference type="SMART" id="SM00719">
    <property type="entry name" value="Plus3"/>
    <property type="match status" value="1"/>
</dbReference>
<comment type="caution">
    <text evidence="3">The sequence shown here is derived from an EMBL/GenBank/DDBJ whole genome shotgun (WGS) entry which is preliminary data.</text>
</comment>
<evidence type="ECO:0000313" key="3">
    <source>
        <dbReference type="EMBL" id="OAG29431.1"/>
    </source>
</evidence>
<dbReference type="GeneID" id="93646914"/>
<evidence type="ECO:0000313" key="4">
    <source>
        <dbReference type="Proteomes" id="UP000185944"/>
    </source>
</evidence>
<protein>
    <recommendedName>
        <fullName evidence="2">Plus3 domain-containing protein</fullName>
    </recommendedName>
</protein>
<dbReference type="Pfam" id="PF03126">
    <property type="entry name" value="Plus-3"/>
    <property type="match status" value="1"/>
</dbReference>
<dbReference type="GO" id="GO:0003677">
    <property type="term" value="F:DNA binding"/>
    <property type="evidence" value="ECO:0007669"/>
    <property type="project" value="InterPro"/>
</dbReference>
<dbReference type="RefSeq" id="XP_067544079.1">
    <property type="nucleotide sequence ID" value="XM_067687982.1"/>
</dbReference>
<dbReference type="OrthoDB" id="166375at2759"/>